<dbReference type="Proteomes" id="UP000271974">
    <property type="component" value="Unassembled WGS sequence"/>
</dbReference>
<dbReference type="PANTHER" id="PTHR22975">
    <property type="entry name" value="UBIQUITIN SPECIFIC PROTEINASE"/>
    <property type="match status" value="1"/>
</dbReference>
<dbReference type="PROSITE" id="PS50235">
    <property type="entry name" value="USP_3"/>
    <property type="match status" value="1"/>
</dbReference>
<evidence type="ECO:0000256" key="1">
    <source>
        <dbReference type="ARBA" id="ARBA00009085"/>
    </source>
</evidence>
<dbReference type="InterPro" id="IPR052398">
    <property type="entry name" value="Ubiquitin_hydrolase_53/54"/>
</dbReference>
<feature type="compositionally biased region" description="Polar residues" evidence="4">
    <location>
        <begin position="696"/>
        <end position="709"/>
    </location>
</feature>
<feature type="compositionally biased region" description="Acidic residues" evidence="4">
    <location>
        <begin position="2050"/>
        <end position="2059"/>
    </location>
</feature>
<feature type="compositionally biased region" description="Low complexity" evidence="4">
    <location>
        <begin position="1479"/>
        <end position="1490"/>
    </location>
</feature>
<proteinExistence type="inferred from homology"/>
<reference evidence="6 7" key="1">
    <citation type="submission" date="2019-01" db="EMBL/GenBank/DDBJ databases">
        <title>A draft genome assembly of the solar-powered sea slug Elysia chlorotica.</title>
        <authorList>
            <person name="Cai H."/>
            <person name="Li Q."/>
            <person name="Fang X."/>
            <person name="Li J."/>
            <person name="Curtis N.E."/>
            <person name="Altenburger A."/>
            <person name="Shibata T."/>
            <person name="Feng M."/>
            <person name="Maeda T."/>
            <person name="Schwartz J.A."/>
            <person name="Shigenobu S."/>
            <person name="Lundholm N."/>
            <person name="Nishiyama T."/>
            <person name="Yang H."/>
            <person name="Hasebe M."/>
            <person name="Li S."/>
            <person name="Pierce S.K."/>
            <person name="Wang J."/>
        </authorList>
    </citation>
    <scope>NUCLEOTIDE SEQUENCE [LARGE SCALE GENOMIC DNA]</scope>
    <source>
        <strain evidence="6">EC2010</strain>
        <tissue evidence="6">Whole organism of an adult</tissue>
    </source>
</reference>
<gene>
    <name evidence="6" type="ORF">EGW08_003816</name>
</gene>
<dbReference type="GO" id="GO:0004843">
    <property type="term" value="F:cysteine-type deubiquitinase activity"/>
    <property type="evidence" value="ECO:0007669"/>
    <property type="project" value="InterPro"/>
</dbReference>
<feature type="compositionally biased region" description="Polar residues" evidence="4">
    <location>
        <begin position="470"/>
        <end position="496"/>
    </location>
</feature>
<feature type="compositionally biased region" description="Basic residues" evidence="4">
    <location>
        <begin position="1960"/>
        <end position="1977"/>
    </location>
</feature>
<feature type="compositionally biased region" description="Low complexity" evidence="4">
    <location>
        <begin position="1788"/>
        <end position="1811"/>
    </location>
</feature>
<name>A0A3S1A1T6_ELYCH</name>
<feature type="compositionally biased region" description="Low complexity" evidence="4">
    <location>
        <begin position="776"/>
        <end position="802"/>
    </location>
</feature>
<feature type="compositionally biased region" description="Polar residues" evidence="4">
    <location>
        <begin position="2024"/>
        <end position="2035"/>
    </location>
</feature>
<feature type="compositionally biased region" description="Low complexity" evidence="4">
    <location>
        <begin position="1672"/>
        <end position="1684"/>
    </location>
</feature>
<feature type="region of interest" description="Disordered" evidence="4">
    <location>
        <begin position="461"/>
        <end position="538"/>
    </location>
</feature>
<comment type="similarity">
    <text evidence="1">Belongs to the peptidase C19 family.</text>
</comment>
<feature type="region of interest" description="Disordered" evidence="4">
    <location>
        <begin position="1872"/>
        <end position="2067"/>
    </location>
</feature>
<feature type="compositionally biased region" description="Polar residues" evidence="4">
    <location>
        <begin position="1657"/>
        <end position="1671"/>
    </location>
</feature>
<feature type="compositionally biased region" description="Low complexity" evidence="4">
    <location>
        <begin position="1502"/>
        <end position="1521"/>
    </location>
</feature>
<feature type="region of interest" description="Disordered" evidence="4">
    <location>
        <begin position="642"/>
        <end position="829"/>
    </location>
</feature>
<feature type="compositionally biased region" description="Low complexity" evidence="4">
    <location>
        <begin position="1698"/>
        <end position="1717"/>
    </location>
</feature>
<feature type="compositionally biased region" description="Low complexity" evidence="4">
    <location>
        <begin position="1445"/>
        <end position="1465"/>
    </location>
</feature>
<dbReference type="FunFam" id="3.90.70.10:FF:000041">
    <property type="entry name" value="Inactive ubiquitin carboxyl-terminal hydrolase 53"/>
    <property type="match status" value="1"/>
</dbReference>
<feature type="compositionally biased region" description="Polar residues" evidence="4">
    <location>
        <begin position="1828"/>
        <end position="1839"/>
    </location>
</feature>
<feature type="compositionally biased region" description="Polar residues" evidence="4">
    <location>
        <begin position="587"/>
        <end position="604"/>
    </location>
</feature>
<feature type="compositionally biased region" description="Basic and acidic residues" evidence="4">
    <location>
        <begin position="1212"/>
        <end position="1226"/>
    </location>
</feature>
<organism evidence="6 7">
    <name type="scientific">Elysia chlorotica</name>
    <name type="common">Eastern emerald elysia</name>
    <name type="synonym">Sea slug</name>
    <dbReference type="NCBI Taxonomy" id="188477"/>
    <lineage>
        <taxon>Eukaryota</taxon>
        <taxon>Metazoa</taxon>
        <taxon>Spiralia</taxon>
        <taxon>Lophotrochozoa</taxon>
        <taxon>Mollusca</taxon>
        <taxon>Gastropoda</taxon>
        <taxon>Heterobranchia</taxon>
        <taxon>Euthyneura</taxon>
        <taxon>Panpulmonata</taxon>
        <taxon>Sacoglossa</taxon>
        <taxon>Placobranchoidea</taxon>
        <taxon>Plakobranchidae</taxon>
        <taxon>Elysia</taxon>
    </lineage>
</organism>
<feature type="compositionally biased region" description="Low complexity" evidence="4">
    <location>
        <begin position="1312"/>
        <end position="1350"/>
    </location>
</feature>
<feature type="non-terminal residue" evidence="6">
    <location>
        <position position="1"/>
    </location>
</feature>
<evidence type="ECO:0000313" key="7">
    <source>
        <dbReference type="Proteomes" id="UP000271974"/>
    </source>
</evidence>
<feature type="region of interest" description="Disordered" evidence="4">
    <location>
        <begin position="909"/>
        <end position="930"/>
    </location>
</feature>
<feature type="compositionally biased region" description="Basic and acidic residues" evidence="4">
    <location>
        <begin position="1068"/>
        <end position="1077"/>
    </location>
</feature>
<dbReference type="SUPFAM" id="SSF54001">
    <property type="entry name" value="Cysteine proteinases"/>
    <property type="match status" value="1"/>
</dbReference>
<feature type="region of interest" description="Disordered" evidence="4">
    <location>
        <begin position="353"/>
        <end position="432"/>
    </location>
</feature>
<feature type="compositionally biased region" description="Low complexity" evidence="4">
    <location>
        <begin position="1240"/>
        <end position="1260"/>
    </location>
</feature>
<feature type="compositionally biased region" description="Pro residues" evidence="4">
    <location>
        <begin position="1052"/>
        <end position="1065"/>
    </location>
</feature>
<feature type="region of interest" description="Disordered" evidence="4">
    <location>
        <begin position="1037"/>
        <end position="1085"/>
    </location>
</feature>
<evidence type="ECO:0000313" key="6">
    <source>
        <dbReference type="EMBL" id="RUS88420.1"/>
    </source>
</evidence>
<accession>A0A3S1A1T6</accession>
<evidence type="ECO:0000256" key="3">
    <source>
        <dbReference type="ARBA" id="ARBA00022801"/>
    </source>
</evidence>
<keyword evidence="2" id="KW-0833">Ubl conjugation pathway</keyword>
<feature type="region of interest" description="Disordered" evidence="4">
    <location>
        <begin position="844"/>
        <end position="870"/>
    </location>
</feature>
<dbReference type="STRING" id="188477.A0A3S1A1T6"/>
<feature type="compositionally biased region" description="Polar residues" evidence="4">
    <location>
        <begin position="1261"/>
        <end position="1289"/>
    </location>
</feature>
<feature type="compositionally biased region" description="Polar residues" evidence="4">
    <location>
        <begin position="1892"/>
        <end position="1908"/>
    </location>
</feature>
<feature type="compositionally biased region" description="Basic and acidic residues" evidence="4">
    <location>
        <begin position="524"/>
        <end position="538"/>
    </location>
</feature>
<comment type="caution">
    <text evidence="6">The sequence shown here is derived from an EMBL/GenBank/DDBJ whole genome shotgun (WGS) entry which is preliminary data.</text>
</comment>
<feature type="compositionally biased region" description="Polar residues" evidence="4">
    <location>
        <begin position="1527"/>
        <end position="1537"/>
    </location>
</feature>
<feature type="compositionally biased region" description="Polar residues" evidence="4">
    <location>
        <begin position="1351"/>
        <end position="1363"/>
    </location>
</feature>
<dbReference type="Gene3D" id="3.90.70.10">
    <property type="entry name" value="Cysteine proteinases"/>
    <property type="match status" value="1"/>
</dbReference>
<feature type="compositionally biased region" description="Low complexity" evidence="4">
    <location>
        <begin position="383"/>
        <end position="393"/>
    </location>
</feature>
<evidence type="ECO:0000256" key="2">
    <source>
        <dbReference type="ARBA" id="ARBA00022786"/>
    </source>
</evidence>
<feature type="compositionally biased region" description="Polar residues" evidence="4">
    <location>
        <begin position="656"/>
        <end position="667"/>
    </location>
</feature>
<feature type="compositionally biased region" description="Low complexity" evidence="4">
    <location>
        <begin position="1419"/>
        <end position="1428"/>
    </location>
</feature>
<sequence>PDPYFDTWDRHNSIAFSTATKGLRNAPGENNCFVNSAVQVFWHLDVFRRSYRRLSGHTCMGNSCIFCALKVIFTQFQFSDQSSLHPDALRKALAETFANQQRFQLGHMDDAAECFENILRRIHFHIAGACSEDACTAPHCLPHQKFSLNILEKVVCPCGASSNPLTFSEMVHYVSAKALVSQARVMQETGDILHPDRFGLLLRNANAMGDIRDCPGACGKTVQIRRTLLNAPDVVSIGLVWDSDHPTVETTTEVARNIGTTIFMQDVFHSVMQDMRSLPKLQLVGLVCYYGKHYSTFVFHSKLQVWIYFDDATVREIGPRWEHVVEKCSKGRYQPLLLLYANPAATPVSVETAPRKRTMAPGFGIPGGPEEESSLDRTHESISSQQSFQQRSRTPNPEPSHLPQELSGSHPRARSVTPSALAEHSMDGSDHRRQQSFIMAMGGKGQEGVKAKPPVRMVGGQAGMPKGQGFPSSNVPEGQKVSGSNGYSDYTLSTSDQYRRPSMGGFEPAPLPLTPNMKGYPPESQRRDSFNKKGREPVRADVVRYQINHGRPQGAMSPPVQGQGQSVQAPPELPPKSPSAAMFYQGPASNTPGQGHSRQRTMSQGGDEAYVSDSSTTYDSHGHMGHIGHTIVKPMAGGHGGYDPLRYGHHGDGSMPHSSHTPVQSGLATLPRKKKELSSQHQLHQRQGSGLAPGTQEASTSFGKQQAAPSSGPDHHARLASNSSASNYANITGLPPAVPGKHPQHPGQVSSAELDKKSNSKKLKKELKRAEKKQLKSSYSKLDSSPSPSPSPSTSDAPPSFSLHPAGEPRDPGVLVPPQHRRPEEYRDERLVYIDRRMVESILKHQGLQRQPSTNSNGSSSSGISGVSNTTVESDSIMGRLLAAKLGEAVASGGQTGDGCFDNVSIGSHKDSGYGGSDRNSSSSTGSGTIDPYTQYFISKSMVVPRNLNPQFLQQTSGNQPGPQHPHQHQMVSDFTAPDAQVYTASLAQGEAPVKDLSGMSREEMSRHLYETLTHRKIMHPIKESSQEDILKLVSHDKTPTSTPQRGQSPSSLPPPLPPGPPPQDCQPEEREGKEGRPPPIPPKNFAAFQVSKSSHHREVSIDSLDTSEVHNDYFVSMCEKADDLMDRCILAETEGDVPAALRFCDGALGCLKEAMNQTDIANKALVYAQKKHNSCLLKSRSLFKRSAVQGGSDGASQGGKRSSITSTDSDNSDKPVRRFPPKDRQAGGPSRSVGPRPLSSQQQQMVLSSSASQPQAMSQNLSQQGPAPQHVLTPSQSQPHLGASSNPQPNFPCRPALPRSSGSAEAFHTRSGSSSSLRSSVSAPFSMSQNSAAAAVSTSSSQSTSVTTAHPPSSNIGASSNVPLDAYGTLPRNRKNRRTSDPTGNSEVYQMYLHRQKSNNNLQQKGGSGSDASRESDSSSCESSGGDVNPQRKSSKAEIKELLQASAVQRQVQQFAQPGPQQQQTEKFEPGASRHQFGGSSDAPGADAGQRLWRGQPIQHGDSGSRLSHSSQGSTISASSQDLGAFQQSPAQSGQYQHQQPISSQGSQGVQQQVLRSTHGAGSAFSSPPRSQGGSGPVHQQAGPQRPPSRPGSSQGKINNIDYANNVNSSTLQQAQAQHPPPQSVSGYSQPLPGHRPHPHHQIPHPQGPPGAHAQTYSQVYPPQPSRQVMQSSNSNLQHQQQSRGVDSTNTGHPMANNNNNNNNYNNINSNNNFANGKIQQPTNVQNLNQGLNNLNLNTRRSHNGGPPPPPPTRTTSNPDFSQNIRASLSSTPTPTPAHNVNRVQPNSHLNNSSHSSQAARVSSPFRGVSNPPPPPPSRHGAPSSSQLKHATSTTGLNCFPQTTMVRPLERCSSQPDVQCLGLANYADISPQPHTPGHAPYIGSSRAAAEQNPNGANWTLPQTSSDNSETHSEVKPSVRALASQFDAGTERPTLRSKPVGSQSGPGSLRTRSKSESGSKKPKSVLKSKKNKGKSPRKSVTFAADLSNSAGGYESAAELSTFSSKPDSTDRAYFSDDEEHVTDFTGSQTPVTNLASGRFPGEAVTHSDTELDDVEDSSNSDDGPAPREEVACQLCRKREMAQGSAYCEKCSFYMGKLVSS</sequence>
<dbReference type="InterPro" id="IPR001394">
    <property type="entry name" value="Peptidase_C19_UCH"/>
</dbReference>
<feature type="compositionally biased region" description="Low complexity" evidence="4">
    <location>
        <begin position="853"/>
        <end position="870"/>
    </location>
</feature>
<feature type="region of interest" description="Disordered" evidence="4">
    <location>
        <begin position="1189"/>
        <end position="1720"/>
    </location>
</feature>
<dbReference type="EMBL" id="RQTK01000083">
    <property type="protein sequence ID" value="RUS88420.1"/>
    <property type="molecule type" value="Genomic_DNA"/>
</dbReference>
<dbReference type="InterPro" id="IPR038765">
    <property type="entry name" value="Papain-like_cys_pep_sf"/>
</dbReference>
<keyword evidence="3" id="KW-0378">Hydrolase</keyword>
<protein>
    <recommendedName>
        <fullName evidence="5">USP domain-containing protein</fullName>
    </recommendedName>
</protein>
<dbReference type="PANTHER" id="PTHR22975:SF9">
    <property type="entry name" value="ECHINUS SPLICE FORM 3"/>
    <property type="match status" value="1"/>
</dbReference>
<dbReference type="GO" id="GO:0016579">
    <property type="term" value="P:protein deubiquitination"/>
    <property type="evidence" value="ECO:0007669"/>
    <property type="project" value="InterPro"/>
</dbReference>
<evidence type="ECO:0000259" key="5">
    <source>
        <dbReference type="PROSITE" id="PS50235"/>
    </source>
</evidence>
<feature type="region of interest" description="Disordered" evidence="4">
    <location>
        <begin position="1736"/>
        <end position="1839"/>
    </location>
</feature>
<feature type="compositionally biased region" description="Polar residues" evidence="4">
    <location>
        <begin position="679"/>
        <end position="688"/>
    </location>
</feature>
<evidence type="ECO:0000256" key="4">
    <source>
        <dbReference type="SAM" id="MobiDB-lite"/>
    </source>
</evidence>
<feature type="compositionally biased region" description="Polar residues" evidence="4">
    <location>
        <begin position="1755"/>
        <end position="1787"/>
    </location>
</feature>
<dbReference type="Pfam" id="PF00443">
    <property type="entry name" value="UCH"/>
    <property type="match status" value="1"/>
</dbReference>
<feature type="domain" description="USP" evidence="5">
    <location>
        <begin position="21"/>
        <end position="343"/>
    </location>
</feature>
<feature type="compositionally biased region" description="Low complexity" evidence="4">
    <location>
        <begin position="917"/>
        <end position="928"/>
    </location>
</feature>
<feature type="region of interest" description="Disordered" evidence="4">
    <location>
        <begin position="550"/>
        <end position="620"/>
    </location>
</feature>
<feature type="compositionally biased region" description="Polar residues" evidence="4">
    <location>
        <begin position="1603"/>
        <end position="1613"/>
    </location>
</feature>
<dbReference type="InterPro" id="IPR028889">
    <property type="entry name" value="USP"/>
</dbReference>
<feature type="compositionally biased region" description="Low complexity" evidence="4">
    <location>
        <begin position="720"/>
        <end position="730"/>
    </location>
</feature>
<dbReference type="OrthoDB" id="205782at2759"/>
<keyword evidence="7" id="KW-1185">Reference proteome</keyword>
<feature type="compositionally biased region" description="Low complexity" evidence="4">
    <location>
        <begin position="1538"/>
        <end position="1555"/>
    </location>
</feature>